<dbReference type="GO" id="GO:0016758">
    <property type="term" value="F:hexosyltransferase activity"/>
    <property type="evidence" value="ECO:0007669"/>
    <property type="project" value="InterPro"/>
</dbReference>
<dbReference type="RefSeq" id="WP_090331682.1">
    <property type="nucleotide sequence ID" value="NZ_FNXY01000001.1"/>
</dbReference>
<dbReference type="PANTHER" id="PTHR21015">
    <property type="entry name" value="UDP-N-ACETYLGLUCOSAMINE--N-ACETYLMURAMYL-(PENTAPEPTIDE) PYROPHOSPHORYL-UNDECAPRENOL N-ACETYLGLUCOSAMINE TRANSFERASE 1"/>
    <property type="match status" value="1"/>
</dbReference>
<evidence type="ECO:0000313" key="2">
    <source>
        <dbReference type="EMBL" id="SEI41729.1"/>
    </source>
</evidence>
<evidence type="ECO:0000313" key="3">
    <source>
        <dbReference type="Proteomes" id="UP000199532"/>
    </source>
</evidence>
<dbReference type="Gene3D" id="3.40.50.2000">
    <property type="entry name" value="Glycogen Phosphorylase B"/>
    <property type="match status" value="1"/>
</dbReference>
<gene>
    <name evidence="2" type="ORF">SAMN04487995_0548</name>
</gene>
<dbReference type="PANTHER" id="PTHR21015:SF22">
    <property type="entry name" value="GLYCOSYLTRANSFERASE"/>
    <property type="match status" value="1"/>
</dbReference>
<sequence length="367" mass="40505">MPGSLNILLAPLDWGLGHATRCIPLIRYLLEKHCQVTLAAQGATATLLKSNFPGLTILPIPGYHIQYSSSGKTLPFKILLQIPKILTAIQKERRWLRRIQQQNRYDLVISDNRYGLKIKGVPSLILTHQLLIKTGGGAFLDQILRRIHYGILEKFDGCWVVDEPDNKGIGGQLSHPGTIPVNARYIGILSQLVPAVRAEGLVSGEILILLSGPEPQRSILERLILAQIPKSSGYQFILVGGQPDGHFSDEIPANTVYFSHRNAAELTRLISRAELVVCRSGYSTLMDLAFMGKKALLIPTPGQSEQTYLATYLNRQGLFFVKSQSSLDLKTDLEKALAFPGFSEDNTYAALDAMKKAVDDVIGKLRP</sequence>
<dbReference type="OrthoDB" id="9803241at2"/>
<keyword evidence="3" id="KW-1185">Reference proteome</keyword>
<dbReference type="Pfam" id="PF04101">
    <property type="entry name" value="Glyco_tran_28_C"/>
    <property type="match status" value="1"/>
</dbReference>
<keyword evidence="2" id="KW-0808">Transferase</keyword>
<feature type="domain" description="Glycosyl transferase family 28 C-terminal" evidence="1">
    <location>
        <begin position="264"/>
        <end position="338"/>
    </location>
</feature>
<dbReference type="SUPFAM" id="SSF53756">
    <property type="entry name" value="UDP-Glycosyltransferase/glycogen phosphorylase"/>
    <property type="match status" value="1"/>
</dbReference>
<organism evidence="2 3">
    <name type="scientific">Dyadobacter koreensis</name>
    <dbReference type="NCBI Taxonomy" id="408657"/>
    <lineage>
        <taxon>Bacteria</taxon>
        <taxon>Pseudomonadati</taxon>
        <taxon>Bacteroidota</taxon>
        <taxon>Cytophagia</taxon>
        <taxon>Cytophagales</taxon>
        <taxon>Spirosomataceae</taxon>
        <taxon>Dyadobacter</taxon>
    </lineage>
</organism>
<dbReference type="EMBL" id="FNXY01000001">
    <property type="protein sequence ID" value="SEI41729.1"/>
    <property type="molecule type" value="Genomic_DNA"/>
</dbReference>
<accession>A0A1H6QDF2</accession>
<dbReference type="Proteomes" id="UP000199532">
    <property type="component" value="Unassembled WGS sequence"/>
</dbReference>
<dbReference type="InterPro" id="IPR007235">
    <property type="entry name" value="Glyco_trans_28_C"/>
</dbReference>
<dbReference type="STRING" id="408657.SAMN04487995_0548"/>
<protein>
    <submittedName>
        <fullName evidence="2">UDP-N-acetylglucosamine:LPS N-acetylglucosamine transferase</fullName>
    </submittedName>
</protein>
<reference evidence="2 3" key="1">
    <citation type="submission" date="2016-10" db="EMBL/GenBank/DDBJ databases">
        <authorList>
            <person name="de Groot N.N."/>
        </authorList>
    </citation>
    <scope>NUCLEOTIDE SEQUENCE [LARGE SCALE GENOMIC DNA]</scope>
    <source>
        <strain evidence="2 3">DSM 19938</strain>
    </source>
</reference>
<proteinExistence type="predicted"/>
<name>A0A1H6QDF2_9BACT</name>
<evidence type="ECO:0000259" key="1">
    <source>
        <dbReference type="Pfam" id="PF04101"/>
    </source>
</evidence>
<dbReference type="AlphaFoldDB" id="A0A1H6QDF2"/>